<sequence length="143" mass="16290">MRLIALFVMLSVLFFIPVPKTFQQSLGSAVLNTGHIIFFCLFGFAFFRFTQGTLRYRIGLFLIVVFAISLSVESIQSMVGRAFQWGDILRNELGAMLGLSLYLCFTVSSARQLSLRLTWLLLVMIAIVIERMPLVHELMHNHT</sequence>
<feature type="transmembrane region" description="Helical" evidence="1">
    <location>
        <begin position="29"/>
        <end position="47"/>
    </location>
</feature>
<evidence type="ECO:0000259" key="2">
    <source>
        <dbReference type="Pfam" id="PF04892"/>
    </source>
</evidence>
<dbReference type="Proteomes" id="UP001595477">
    <property type="component" value="Unassembled WGS sequence"/>
</dbReference>
<dbReference type="Pfam" id="PF04892">
    <property type="entry name" value="VanZ"/>
    <property type="match status" value="1"/>
</dbReference>
<keyword evidence="1" id="KW-0472">Membrane</keyword>
<feature type="domain" description="VanZ-like" evidence="2">
    <location>
        <begin position="25"/>
        <end position="105"/>
    </location>
</feature>
<evidence type="ECO:0000313" key="4">
    <source>
        <dbReference type="Proteomes" id="UP001595477"/>
    </source>
</evidence>
<name>A0ABV7JT11_9ALTE</name>
<reference evidence="4" key="1">
    <citation type="journal article" date="2019" name="Int. J. Syst. Evol. Microbiol.">
        <title>The Global Catalogue of Microorganisms (GCM) 10K type strain sequencing project: providing services to taxonomists for standard genome sequencing and annotation.</title>
        <authorList>
            <consortium name="The Broad Institute Genomics Platform"/>
            <consortium name="The Broad Institute Genome Sequencing Center for Infectious Disease"/>
            <person name="Wu L."/>
            <person name="Ma J."/>
        </authorList>
    </citation>
    <scope>NUCLEOTIDE SEQUENCE [LARGE SCALE GENOMIC DNA]</scope>
    <source>
        <strain evidence="4">KCTC 52449</strain>
    </source>
</reference>
<proteinExistence type="predicted"/>
<keyword evidence="1" id="KW-1133">Transmembrane helix</keyword>
<dbReference type="RefSeq" id="WP_164464781.1">
    <property type="nucleotide sequence ID" value="NZ_JBHRSX010000004.1"/>
</dbReference>
<keyword evidence="1" id="KW-0812">Transmembrane</keyword>
<feature type="transmembrane region" description="Helical" evidence="1">
    <location>
        <begin position="54"/>
        <end position="72"/>
    </location>
</feature>
<evidence type="ECO:0000313" key="3">
    <source>
        <dbReference type="EMBL" id="MFC3200272.1"/>
    </source>
</evidence>
<evidence type="ECO:0000256" key="1">
    <source>
        <dbReference type="SAM" id="Phobius"/>
    </source>
</evidence>
<accession>A0ABV7JT11</accession>
<gene>
    <name evidence="3" type="ORF">ACFOEW_00355</name>
</gene>
<feature type="transmembrane region" description="Helical" evidence="1">
    <location>
        <begin position="92"/>
        <end position="110"/>
    </location>
</feature>
<dbReference type="EMBL" id="JBHRSX010000004">
    <property type="protein sequence ID" value="MFC3200272.1"/>
    <property type="molecule type" value="Genomic_DNA"/>
</dbReference>
<keyword evidence="4" id="KW-1185">Reference proteome</keyword>
<protein>
    <submittedName>
        <fullName evidence="3">VanZ family protein</fullName>
    </submittedName>
</protein>
<feature type="transmembrane region" description="Helical" evidence="1">
    <location>
        <begin position="117"/>
        <end position="134"/>
    </location>
</feature>
<comment type="caution">
    <text evidence="3">The sequence shown here is derived from an EMBL/GenBank/DDBJ whole genome shotgun (WGS) entry which is preliminary data.</text>
</comment>
<organism evidence="3 4">
    <name type="scientific">Alteromonas oceani</name>
    <dbReference type="NCBI Taxonomy" id="2071609"/>
    <lineage>
        <taxon>Bacteria</taxon>
        <taxon>Pseudomonadati</taxon>
        <taxon>Pseudomonadota</taxon>
        <taxon>Gammaproteobacteria</taxon>
        <taxon>Alteromonadales</taxon>
        <taxon>Alteromonadaceae</taxon>
        <taxon>Alteromonas/Salinimonas group</taxon>
        <taxon>Alteromonas</taxon>
    </lineage>
</organism>
<dbReference type="InterPro" id="IPR006976">
    <property type="entry name" value="VanZ-like"/>
</dbReference>